<gene>
    <name evidence="1" type="ORF">EV147_4120</name>
</gene>
<dbReference type="SUPFAM" id="SSF52980">
    <property type="entry name" value="Restriction endonuclease-like"/>
    <property type="match status" value="1"/>
</dbReference>
<dbReference type="OrthoDB" id="8912424at2"/>
<evidence type="ECO:0000313" key="2">
    <source>
        <dbReference type="Proteomes" id="UP000291078"/>
    </source>
</evidence>
<accession>A0A4Q7RGG2</accession>
<keyword evidence="2" id="KW-1185">Reference proteome</keyword>
<dbReference type="AlphaFoldDB" id="A0A4Q7RGG2"/>
<protein>
    <recommendedName>
        <fullName evidence="3">Restriction endonuclease type IV Mrr domain-containing protein</fullName>
    </recommendedName>
</protein>
<organism evidence="1 2">
    <name type="scientific">Cupriavidus agavae</name>
    <dbReference type="NCBI Taxonomy" id="1001822"/>
    <lineage>
        <taxon>Bacteria</taxon>
        <taxon>Pseudomonadati</taxon>
        <taxon>Pseudomonadota</taxon>
        <taxon>Betaproteobacteria</taxon>
        <taxon>Burkholderiales</taxon>
        <taxon>Burkholderiaceae</taxon>
        <taxon>Cupriavidus</taxon>
    </lineage>
</organism>
<evidence type="ECO:0000313" key="1">
    <source>
        <dbReference type="EMBL" id="RZT32375.1"/>
    </source>
</evidence>
<dbReference type="Proteomes" id="UP000291078">
    <property type="component" value="Unassembled WGS sequence"/>
</dbReference>
<comment type="caution">
    <text evidence="1">The sequence shown here is derived from an EMBL/GenBank/DDBJ whole genome shotgun (WGS) entry which is preliminary data.</text>
</comment>
<reference evidence="1 2" key="1">
    <citation type="journal article" date="2015" name="Stand. Genomic Sci.">
        <title>Genomic Encyclopedia of Bacterial and Archaeal Type Strains, Phase III: the genomes of soil and plant-associated and newly described type strains.</title>
        <authorList>
            <person name="Whitman W.B."/>
            <person name="Woyke T."/>
            <person name="Klenk H.P."/>
            <person name="Zhou Y."/>
            <person name="Lilburn T.G."/>
            <person name="Beck B.J."/>
            <person name="De Vos P."/>
            <person name="Vandamme P."/>
            <person name="Eisen J.A."/>
            <person name="Garrity G."/>
            <person name="Hugenholtz P."/>
            <person name="Kyrpides N.C."/>
        </authorList>
    </citation>
    <scope>NUCLEOTIDE SEQUENCE [LARGE SCALE GENOMIC DNA]</scope>
    <source>
        <strain evidence="1 2">ASC-9842</strain>
    </source>
</reference>
<dbReference type="RefSeq" id="WP_130393053.1">
    <property type="nucleotide sequence ID" value="NZ_SGXM01000007.1"/>
</dbReference>
<name>A0A4Q7RGG2_9BURK</name>
<proteinExistence type="predicted"/>
<dbReference type="InterPro" id="IPR011335">
    <property type="entry name" value="Restrct_endonuc-II-like"/>
</dbReference>
<evidence type="ECO:0008006" key="3">
    <source>
        <dbReference type="Google" id="ProtNLM"/>
    </source>
</evidence>
<dbReference type="EMBL" id="SGXM01000007">
    <property type="protein sequence ID" value="RZT32375.1"/>
    <property type="molecule type" value="Genomic_DNA"/>
</dbReference>
<sequence length="384" mass="44641">MHDQFQLPPPSSWEKFERMCADIFAIEWSDPSTQRHGRTGFPQNGVDVYGYTRDGRLHGIQCKKKNGGTASSATEKELREEVDKALRFSPQLSSFTFATTSPNDPDLERVAREITKVHAERNLFSVHFLGWDEILDKLWQHDGLVNRYYNWALPYGDPNNYAFGLWCEQFSSHYLFVNACYLPFRSYQVSFQPDFIAKLCSFHNESEILLDGQRTQGLDEKLRNAIDNFKRVASDLIDSAIVDCSRPDASLDVYMYWVDKGNLPYHRQGDYVEYKKEVLKYLFYGLILAANYIIDIKNKISRSRTPLHSYVNFRADFDSPAVNSIPMYAQQDMDEGMLYPGLEWIKEMASRGKSDPVLEYEKAIEEMHKKESLTQPCWRTNRSQ</sequence>